<dbReference type="GO" id="GO:0000160">
    <property type="term" value="P:phosphorelay signal transduction system"/>
    <property type="evidence" value="ECO:0007669"/>
    <property type="project" value="InterPro"/>
</dbReference>
<dbReference type="SUPFAM" id="SSF109604">
    <property type="entry name" value="HD-domain/PDEase-like"/>
    <property type="match status" value="1"/>
</dbReference>
<dbReference type="Pfam" id="PF00072">
    <property type="entry name" value="Response_reg"/>
    <property type="match status" value="1"/>
</dbReference>
<dbReference type="SUPFAM" id="SSF52172">
    <property type="entry name" value="CheY-like"/>
    <property type="match status" value="1"/>
</dbReference>
<protein>
    <submittedName>
        <fullName evidence="5">Response regulator RpfG family c-di-GMP phosphodiesterase</fullName>
    </submittedName>
</protein>
<dbReference type="PANTHER" id="PTHR45228:SF1">
    <property type="entry name" value="CYCLIC DI-GMP PHOSPHODIESTERASE TM_0186"/>
    <property type="match status" value="1"/>
</dbReference>
<dbReference type="RefSeq" id="WP_167941756.1">
    <property type="nucleotide sequence ID" value="NZ_JAATJA010000002.1"/>
</dbReference>
<dbReference type="SMART" id="SM00471">
    <property type="entry name" value="HDc"/>
    <property type="match status" value="1"/>
</dbReference>
<dbReference type="PROSITE" id="PS51832">
    <property type="entry name" value="HD_GYP"/>
    <property type="match status" value="1"/>
</dbReference>
<dbReference type="InterPro" id="IPR006674">
    <property type="entry name" value="HD_domain"/>
</dbReference>
<gene>
    <name evidence="5" type="ORF">GGQ74_002384</name>
</gene>
<dbReference type="Gene3D" id="3.40.50.2300">
    <property type="match status" value="1"/>
</dbReference>
<organism evidence="5 6">
    <name type="scientific">Desulfobaculum xiamenense</name>
    <dbReference type="NCBI Taxonomy" id="995050"/>
    <lineage>
        <taxon>Bacteria</taxon>
        <taxon>Pseudomonadati</taxon>
        <taxon>Thermodesulfobacteriota</taxon>
        <taxon>Desulfovibrionia</taxon>
        <taxon>Desulfovibrionales</taxon>
        <taxon>Desulfovibrionaceae</taxon>
        <taxon>Desulfobaculum</taxon>
    </lineage>
</organism>
<evidence type="ECO:0000313" key="5">
    <source>
        <dbReference type="EMBL" id="NJB68711.1"/>
    </source>
</evidence>
<feature type="domain" description="Response regulatory" evidence="2">
    <location>
        <begin position="5"/>
        <end position="119"/>
    </location>
</feature>
<evidence type="ECO:0000259" key="3">
    <source>
        <dbReference type="PROSITE" id="PS51831"/>
    </source>
</evidence>
<dbReference type="PROSITE" id="PS51831">
    <property type="entry name" value="HD"/>
    <property type="match status" value="1"/>
</dbReference>
<dbReference type="Proteomes" id="UP000580856">
    <property type="component" value="Unassembled WGS sequence"/>
</dbReference>
<feature type="domain" description="HD-GYP" evidence="4">
    <location>
        <begin position="285"/>
        <end position="477"/>
    </location>
</feature>
<dbReference type="InterPro" id="IPR003607">
    <property type="entry name" value="HD/PDEase_dom"/>
</dbReference>
<dbReference type="EMBL" id="JAATJA010000002">
    <property type="protein sequence ID" value="NJB68711.1"/>
    <property type="molecule type" value="Genomic_DNA"/>
</dbReference>
<evidence type="ECO:0000256" key="1">
    <source>
        <dbReference type="PROSITE-ProRule" id="PRU00169"/>
    </source>
</evidence>
<dbReference type="CDD" id="cd00077">
    <property type="entry name" value="HDc"/>
    <property type="match status" value="1"/>
</dbReference>
<keyword evidence="6" id="KW-1185">Reference proteome</keyword>
<dbReference type="InterPro" id="IPR052020">
    <property type="entry name" value="Cyclic_di-GMP/3'3'-cGAMP_PDE"/>
</dbReference>
<dbReference type="SMART" id="SM00448">
    <property type="entry name" value="REC"/>
    <property type="match status" value="1"/>
</dbReference>
<accession>A0A846QKQ8</accession>
<evidence type="ECO:0000259" key="4">
    <source>
        <dbReference type="PROSITE" id="PS51832"/>
    </source>
</evidence>
<dbReference type="InterPro" id="IPR037522">
    <property type="entry name" value="HD_GYP_dom"/>
</dbReference>
<feature type="modified residue" description="4-aspartylphosphate" evidence="1">
    <location>
        <position position="54"/>
    </location>
</feature>
<dbReference type="PANTHER" id="PTHR45228">
    <property type="entry name" value="CYCLIC DI-GMP PHOSPHODIESTERASE TM_0186-RELATED"/>
    <property type="match status" value="1"/>
</dbReference>
<dbReference type="Pfam" id="PF13487">
    <property type="entry name" value="HD_5"/>
    <property type="match status" value="1"/>
</dbReference>
<dbReference type="Gene3D" id="1.10.3210.10">
    <property type="entry name" value="Hypothetical protein af1432"/>
    <property type="match status" value="1"/>
</dbReference>
<sequence>MNRQTILLVDDETGIIDVHREVLEGDDYRVITAKNGREALDILCADAVDLVVSDVRMPLLDGYGMLDGMRERGIDSDVIFLTGYGTIANAVECLHHGACDYLEKPFDIFRLRDKIVSALDARTLRRAGTDGPLALERVRRLREALAGQQRYRDIIGAFLQHVRDTFAPDGMALFMPEGDGLGAEPRVVWGNLLREENGWFEAATPVLCAGDEPRLLRSGDSDAPGCPEDISAMCAGLAVGQGRGRVIVLRRGAARGYTPQNLNLLAFFATHASAAFEALSISRRMQEMNLEIVTSHVASVEAKDVYTRGHSERVGQYAALVGRELGLCDHDVELLRLAGILHDVGKIGVPDGILKKPGRLTEEEFALMRRHPAMGRDIVSKVSSLVELVPIIYHHHERVDGTGYPDGLVGESIPLLARVMSVVDGFEAMTSDRAYQKARTVEQASAILRENAGRQWDARVVDAWLSVVDKGFLFLPN</sequence>
<dbReference type="AlphaFoldDB" id="A0A846QKQ8"/>
<evidence type="ECO:0000259" key="2">
    <source>
        <dbReference type="PROSITE" id="PS50110"/>
    </source>
</evidence>
<dbReference type="InterPro" id="IPR001789">
    <property type="entry name" value="Sig_transdc_resp-reg_receiver"/>
</dbReference>
<name>A0A846QKQ8_9BACT</name>
<proteinExistence type="predicted"/>
<comment type="caution">
    <text evidence="5">The sequence shown here is derived from an EMBL/GenBank/DDBJ whole genome shotgun (WGS) entry which is preliminary data.</text>
</comment>
<feature type="domain" description="HD" evidence="3">
    <location>
        <begin position="307"/>
        <end position="429"/>
    </location>
</feature>
<reference evidence="5 6" key="1">
    <citation type="submission" date="2020-03" db="EMBL/GenBank/DDBJ databases">
        <title>Genomic Encyclopedia of Type Strains, Phase IV (KMG-IV): sequencing the most valuable type-strain genomes for metagenomic binning, comparative biology and taxonomic classification.</title>
        <authorList>
            <person name="Goeker M."/>
        </authorList>
    </citation>
    <scope>NUCLEOTIDE SEQUENCE [LARGE SCALE GENOMIC DNA]</scope>
    <source>
        <strain evidence="5 6">DSM 24233</strain>
    </source>
</reference>
<evidence type="ECO:0000313" key="6">
    <source>
        <dbReference type="Proteomes" id="UP000580856"/>
    </source>
</evidence>
<keyword evidence="1" id="KW-0597">Phosphoprotein</keyword>
<dbReference type="InterPro" id="IPR011006">
    <property type="entry name" value="CheY-like_superfamily"/>
</dbReference>
<dbReference type="PROSITE" id="PS50110">
    <property type="entry name" value="RESPONSE_REGULATORY"/>
    <property type="match status" value="1"/>
</dbReference>